<proteinExistence type="predicted"/>
<name>A0A811UVH1_CERCA</name>
<organism evidence="1 2">
    <name type="scientific">Ceratitis capitata</name>
    <name type="common">Mediterranean fruit fly</name>
    <name type="synonym">Tephritis capitata</name>
    <dbReference type="NCBI Taxonomy" id="7213"/>
    <lineage>
        <taxon>Eukaryota</taxon>
        <taxon>Metazoa</taxon>
        <taxon>Ecdysozoa</taxon>
        <taxon>Arthropoda</taxon>
        <taxon>Hexapoda</taxon>
        <taxon>Insecta</taxon>
        <taxon>Pterygota</taxon>
        <taxon>Neoptera</taxon>
        <taxon>Endopterygota</taxon>
        <taxon>Diptera</taxon>
        <taxon>Brachycera</taxon>
        <taxon>Muscomorpha</taxon>
        <taxon>Tephritoidea</taxon>
        <taxon>Tephritidae</taxon>
        <taxon>Ceratitis</taxon>
        <taxon>Ceratitis</taxon>
    </lineage>
</organism>
<evidence type="ECO:0000313" key="2">
    <source>
        <dbReference type="Proteomes" id="UP000606786"/>
    </source>
</evidence>
<comment type="caution">
    <text evidence="1">The sequence shown here is derived from an EMBL/GenBank/DDBJ whole genome shotgun (WGS) entry which is preliminary data.</text>
</comment>
<evidence type="ECO:0000313" key="1">
    <source>
        <dbReference type="EMBL" id="CAD7002308.1"/>
    </source>
</evidence>
<reference evidence="1" key="1">
    <citation type="submission" date="2020-11" db="EMBL/GenBank/DDBJ databases">
        <authorList>
            <person name="Whitehead M."/>
        </authorList>
    </citation>
    <scope>NUCLEOTIDE SEQUENCE</scope>
    <source>
        <strain evidence="1">EGII</strain>
    </source>
</reference>
<dbReference type="AlphaFoldDB" id="A0A811UVH1"/>
<protein>
    <submittedName>
        <fullName evidence="1">(Mediterranean fruit fly) hypothetical protein</fullName>
    </submittedName>
</protein>
<dbReference type="EMBL" id="CAJHJT010000034">
    <property type="protein sequence ID" value="CAD7002308.1"/>
    <property type="molecule type" value="Genomic_DNA"/>
</dbReference>
<gene>
    <name evidence="1" type="ORF">CCAP1982_LOCUS10799</name>
</gene>
<keyword evidence="2" id="KW-1185">Reference proteome</keyword>
<sequence length="59" mass="6467">MKKPASLEVKVKNGWLVPNPMVEAKPQPPPLCIPPLPQEQQGPSIPSSCPLLINNWIKS</sequence>
<accession>A0A811UVH1</accession>
<dbReference type="Proteomes" id="UP000606786">
    <property type="component" value="Unassembled WGS sequence"/>
</dbReference>